<dbReference type="InterPro" id="IPR004447">
    <property type="entry name" value="Peptidase_S41A"/>
</dbReference>
<evidence type="ECO:0000313" key="7">
    <source>
        <dbReference type="Proteomes" id="UP000266841"/>
    </source>
</evidence>
<dbReference type="CDD" id="cd06782">
    <property type="entry name" value="cpPDZ_CPP-like"/>
    <property type="match status" value="1"/>
</dbReference>
<dbReference type="SMART" id="SM00228">
    <property type="entry name" value="PDZ"/>
    <property type="match status" value="1"/>
</dbReference>
<sequence>MDARADCDPEPKLSGHFLYIDRISGRTTAGYLSLEQTREARKCGCAPAKLNHHMWPGWRGAGILLSCTCSAGSAFSFRAEPRENRSAEGAAVLRKGLSLVTTVSVVTAPIRIEVQHHLPSIVWSHATAITESQRQVSDVWWSVSSQFYDQSFNGMGDEGWRQKEVEAFREVEGLGPEDDDLVTSAINKMLSFLGDPFTRYLPPAKFETITNYATGKATAGIGVQLLEDPRTKNVRVMAVSKGSPAESSGIKIDDTILGIDGESVEGMTSDYVSKKCRGSPGEKVEVKIMRIDGRAKAIEKTITVIRQTIQQVEVEASTYASNSGKKIGLIKVPSFTTETEKQLVEALRTISSDGNADSVVFDLRGNVGGYMPAGVNSAKLFLPARAHIIAEVDGAMKVKPYDADSVGADLSLPIFILVDKKTASAAEIFTAALQDNRRAIVVGKSNTYGKGKIQNVQSLSNGSGVAVTRARYITPSGRDLNGVGITPNTSPDKCDSTDSAQTCLADII</sequence>
<dbReference type="SMART" id="SM00245">
    <property type="entry name" value="TSPc"/>
    <property type="match status" value="1"/>
</dbReference>
<dbReference type="InterPro" id="IPR005151">
    <property type="entry name" value="Tail-specific_protease"/>
</dbReference>
<name>K0RDX3_THAOC</name>
<dbReference type="Proteomes" id="UP000266841">
    <property type="component" value="Unassembled WGS sequence"/>
</dbReference>
<evidence type="ECO:0000256" key="2">
    <source>
        <dbReference type="ARBA" id="ARBA00022670"/>
    </source>
</evidence>
<reference evidence="6 7" key="1">
    <citation type="journal article" date="2012" name="Genome Biol.">
        <title>Genome and low-iron response of an oceanic diatom adapted to chronic iron limitation.</title>
        <authorList>
            <person name="Lommer M."/>
            <person name="Specht M."/>
            <person name="Roy A.S."/>
            <person name="Kraemer L."/>
            <person name="Andreson R."/>
            <person name="Gutowska M.A."/>
            <person name="Wolf J."/>
            <person name="Bergner S.V."/>
            <person name="Schilhabel M.B."/>
            <person name="Klostermeier U.C."/>
            <person name="Beiko R.G."/>
            <person name="Rosenstiel P."/>
            <person name="Hippler M."/>
            <person name="Laroche J."/>
        </authorList>
    </citation>
    <scope>NUCLEOTIDE SEQUENCE [LARGE SCALE GENOMIC DNA]</scope>
    <source>
        <strain evidence="6 7">CCMP1005</strain>
    </source>
</reference>
<dbReference type="CDD" id="cd07560">
    <property type="entry name" value="Peptidase_S41_CPP"/>
    <property type="match status" value="1"/>
</dbReference>
<evidence type="ECO:0000256" key="3">
    <source>
        <dbReference type="ARBA" id="ARBA00022801"/>
    </source>
</evidence>
<dbReference type="Gene3D" id="2.30.42.10">
    <property type="match status" value="1"/>
</dbReference>
<dbReference type="GO" id="GO:0008236">
    <property type="term" value="F:serine-type peptidase activity"/>
    <property type="evidence" value="ECO:0007669"/>
    <property type="project" value="UniProtKB-KW"/>
</dbReference>
<dbReference type="InterPro" id="IPR029045">
    <property type="entry name" value="ClpP/crotonase-like_dom_sf"/>
</dbReference>
<organism evidence="6 7">
    <name type="scientific">Thalassiosira oceanica</name>
    <name type="common">Marine diatom</name>
    <dbReference type="NCBI Taxonomy" id="159749"/>
    <lineage>
        <taxon>Eukaryota</taxon>
        <taxon>Sar</taxon>
        <taxon>Stramenopiles</taxon>
        <taxon>Ochrophyta</taxon>
        <taxon>Bacillariophyta</taxon>
        <taxon>Coscinodiscophyceae</taxon>
        <taxon>Thalassiosirophycidae</taxon>
        <taxon>Thalassiosirales</taxon>
        <taxon>Thalassiosiraceae</taxon>
        <taxon>Thalassiosira</taxon>
    </lineage>
</organism>
<dbReference type="Gene3D" id="3.30.750.44">
    <property type="match status" value="1"/>
</dbReference>
<dbReference type="SUPFAM" id="SSF52096">
    <property type="entry name" value="ClpP/crotonase"/>
    <property type="match status" value="1"/>
</dbReference>
<evidence type="ECO:0000259" key="5">
    <source>
        <dbReference type="PROSITE" id="PS50106"/>
    </source>
</evidence>
<evidence type="ECO:0000256" key="1">
    <source>
        <dbReference type="ARBA" id="ARBA00009179"/>
    </source>
</evidence>
<dbReference type="InterPro" id="IPR036034">
    <property type="entry name" value="PDZ_sf"/>
</dbReference>
<dbReference type="EMBL" id="AGNL01041628">
    <property type="protein sequence ID" value="EJK51440.1"/>
    <property type="molecule type" value="Genomic_DNA"/>
</dbReference>
<keyword evidence="7" id="KW-1185">Reference proteome</keyword>
<dbReference type="GO" id="GO:0006508">
    <property type="term" value="P:proteolysis"/>
    <property type="evidence" value="ECO:0007669"/>
    <property type="project" value="UniProtKB-KW"/>
</dbReference>
<dbReference type="PANTHER" id="PTHR32060:SF22">
    <property type="entry name" value="CARBOXYL-TERMINAL-PROCESSING PEPTIDASE 3, CHLOROPLASTIC"/>
    <property type="match status" value="1"/>
</dbReference>
<dbReference type="PANTHER" id="PTHR32060">
    <property type="entry name" value="TAIL-SPECIFIC PROTEASE"/>
    <property type="match status" value="1"/>
</dbReference>
<dbReference type="AlphaFoldDB" id="K0RDX3"/>
<keyword evidence="4" id="KW-0720">Serine protease</keyword>
<keyword evidence="2" id="KW-0645">Protease</keyword>
<protein>
    <recommendedName>
        <fullName evidence="5">PDZ domain-containing protein</fullName>
    </recommendedName>
</protein>
<comment type="similarity">
    <text evidence="1">Belongs to the peptidase S41A family.</text>
</comment>
<dbReference type="Pfam" id="PF03572">
    <property type="entry name" value="Peptidase_S41"/>
    <property type="match status" value="1"/>
</dbReference>
<dbReference type="Pfam" id="PF00595">
    <property type="entry name" value="PDZ"/>
    <property type="match status" value="1"/>
</dbReference>
<keyword evidence="3" id="KW-0378">Hydrolase</keyword>
<evidence type="ECO:0000256" key="4">
    <source>
        <dbReference type="ARBA" id="ARBA00022825"/>
    </source>
</evidence>
<feature type="domain" description="PDZ" evidence="5">
    <location>
        <begin position="208"/>
        <end position="268"/>
    </location>
</feature>
<proteinExistence type="inferred from homology"/>
<dbReference type="SUPFAM" id="SSF50156">
    <property type="entry name" value="PDZ domain-like"/>
    <property type="match status" value="1"/>
</dbReference>
<dbReference type="OMA" id="EDAFCSC"/>
<accession>K0RDX3</accession>
<dbReference type="PROSITE" id="PS50106">
    <property type="entry name" value="PDZ"/>
    <property type="match status" value="1"/>
</dbReference>
<dbReference type="eggNOG" id="ENOG502QSWI">
    <property type="taxonomic scope" value="Eukaryota"/>
</dbReference>
<dbReference type="GO" id="GO:0004175">
    <property type="term" value="F:endopeptidase activity"/>
    <property type="evidence" value="ECO:0007669"/>
    <property type="project" value="TreeGrafter"/>
</dbReference>
<dbReference type="NCBIfam" id="TIGR00225">
    <property type="entry name" value="prc"/>
    <property type="match status" value="1"/>
</dbReference>
<comment type="caution">
    <text evidence="6">The sequence shown here is derived from an EMBL/GenBank/DDBJ whole genome shotgun (WGS) entry which is preliminary data.</text>
</comment>
<dbReference type="InterPro" id="IPR001478">
    <property type="entry name" value="PDZ"/>
</dbReference>
<evidence type="ECO:0000313" key="6">
    <source>
        <dbReference type="EMBL" id="EJK51440.1"/>
    </source>
</evidence>
<gene>
    <name evidence="6" type="ORF">THAOC_29386</name>
</gene>
<dbReference type="Gene3D" id="3.90.226.10">
    <property type="entry name" value="2-enoyl-CoA Hydratase, Chain A, domain 1"/>
    <property type="match status" value="1"/>
</dbReference>
<dbReference type="OrthoDB" id="43580at2759"/>